<evidence type="ECO:0000256" key="4">
    <source>
        <dbReference type="SAM" id="MobiDB-lite"/>
    </source>
</evidence>
<dbReference type="GO" id="GO:0031640">
    <property type="term" value="P:killing of cells of another organism"/>
    <property type="evidence" value="ECO:0007669"/>
    <property type="project" value="UniProtKB-KW"/>
</dbReference>
<accession>F3GCN8</accession>
<dbReference type="PATRIC" id="fig|629263.4.peg.3521"/>
<evidence type="ECO:0000259" key="5">
    <source>
        <dbReference type="Pfam" id="PF06958"/>
    </source>
</evidence>
<gene>
    <name evidence="6" type="ORF">PSYPI_21722</name>
</gene>
<dbReference type="HOGENOM" id="CLU_675333_0_0_6"/>
<dbReference type="EMBL" id="AEAI01001098">
    <property type="protein sequence ID" value="EGH44838.1"/>
    <property type="molecule type" value="Genomic_DNA"/>
</dbReference>
<keyword evidence="2" id="KW-0044">Antibiotic</keyword>
<feature type="compositionally biased region" description="Basic and acidic residues" evidence="4">
    <location>
        <begin position="7"/>
        <end position="22"/>
    </location>
</feature>
<comment type="caution">
    <text evidence="6">The sequence shown here is derived from an EMBL/GenBank/DDBJ whole genome shotgun (WGS) entry which is preliminary data.</text>
</comment>
<evidence type="ECO:0000256" key="1">
    <source>
        <dbReference type="ARBA" id="ARBA00022529"/>
    </source>
</evidence>
<dbReference type="SUPFAM" id="SSF69369">
    <property type="entry name" value="Cloacin translocation domain"/>
    <property type="match status" value="1"/>
</dbReference>
<evidence type="ECO:0000313" key="7">
    <source>
        <dbReference type="Proteomes" id="UP000004986"/>
    </source>
</evidence>
<evidence type="ECO:0000256" key="2">
    <source>
        <dbReference type="ARBA" id="ARBA00023022"/>
    </source>
</evidence>
<reference evidence="6 7" key="1">
    <citation type="journal article" date="2011" name="PLoS Pathog.">
        <title>Dynamic evolution of pathogenicity revealed by sequencing and comparative genomics of 19 Pseudomonas syringae isolates.</title>
        <authorList>
            <person name="Baltrus D.A."/>
            <person name="Nishimura M.T."/>
            <person name="Romanchuk A."/>
            <person name="Chang J.H."/>
            <person name="Mukhtar M.S."/>
            <person name="Cherkis K."/>
            <person name="Roach J."/>
            <person name="Grant S.R."/>
            <person name="Jones C.D."/>
            <person name="Dangl J.L."/>
        </authorList>
    </citation>
    <scope>NUCLEOTIDE SEQUENCE [LARGE SCALE GENOMIC DNA]</scope>
    <source>
        <strain evidence="6 7">1704B</strain>
    </source>
</reference>
<feature type="region of interest" description="Disordered" evidence="4">
    <location>
        <begin position="1"/>
        <end position="22"/>
    </location>
</feature>
<dbReference type="Pfam" id="PF06958">
    <property type="entry name" value="Pyocin_S"/>
    <property type="match status" value="1"/>
</dbReference>
<dbReference type="GO" id="GO:0042742">
    <property type="term" value="P:defense response to bacterium"/>
    <property type="evidence" value="ECO:0007669"/>
    <property type="project" value="UniProtKB-KW"/>
</dbReference>
<name>F3GCN8_PSESJ</name>
<dbReference type="InterPro" id="IPR036302">
    <property type="entry name" value="Pyosin/cloacin_T_dom_sf"/>
</dbReference>
<keyword evidence="1" id="KW-0929">Antimicrobial</keyword>
<keyword evidence="3" id="KW-0078">Bacteriocin</keyword>
<feature type="domain" description="Pyosin/cloacin translocation" evidence="5">
    <location>
        <begin position="128"/>
        <end position="258"/>
    </location>
</feature>
<sequence length="407" mass="43139">VAAEAAEQARMEAETQAQRDADEHARVTAEAQALEAGKTLRLPEAGTPQLGAVAGVISVTAGSGLFLDATIQAAIEILTALAGTAVSSTTAVGIGTLLYSPSLGNGELTERMLDLPARVLMPDLPDALNDVAATGGTVDMPYRIYGDQSKYSVVATQAEGGFSPKVPVRALILDPVANAYTFTTSDTPPITLTFPIAAPGNSSTTTVAQPVETPAYAGITLEPIEVKAEPLPGTSQMDIRDAIYVYPLNSGLPPVYVVFNSPYEGATTKGEHSGRMYDPEKAGGPTQNLDWTTASVTQDGIDLVKLHTGRFGSSDANTIMIDRLEKILRGELAVTDTDKRFYTHELRELERYRALGVADGVQGNVWNNAHTAALEDYRINENRDFLYTEAAQSAGDKQDHADALGGQ</sequence>
<dbReference type="InterPro" id="IPR016128">
    <property type="entry name" value="Pyosin/cloacin_T_dom"/>
</dbReference>
<keyword evidence="7" id="KW-1185">Reference proteome</keyword>
<evidence type="ECO:0000256" key="3">
    <source>
        <dbReference type="ARBA" id="ARBA00023048"/>
    </source>
</evidence>
<organism evidence="6 7">
    <name type="scientific">Pseudomonas syringae pv. pisi str. 1704B</name>
    <dbReference type="NCBI Taxonomy" id="629263"/>
    <lineage>
        <taxon>Bacteria</taxon>
        <taxon>Pseudomonadati</taxon>
        <taxon>Pseudomonadota</taxon>
        <taxon>Gammaproteobacteria</taxon>
        <taxon>Pseudomonadales</taxon>
        <taxon>Pseudomonadaceae</taxon>
        <taxon>Pseudomonas</taxon>
        <taxon>Pseudomonas syringae</taxon>
    </lineage>
</organism>
<evidence type="ECO:0000313" key="6">
    <source>
        <dbReference type="EMBL" id="EGH44838.1"/>
    </source>
</evidence>
<proteinExistence type="predicted"/>
<feature type="non-terminal residue" evidence="6">
    <location>
        <position position="1"/>
    </location>
</feature>
<dbReference type="Proteomes" id="UP000004986">
    <property type="component" value="Unassembled WGS sequence"/>
</dbReference>
<dbReference type="AlphaFoldDB" id="F3GCN8"/>
<protein>
    <submittedName>
        <fullName evidence="6">S-type Pyocin</fullName>
    </submittedName>
</protein>